<gene>
    <name evidence="7" type="ORF">BC936DRAFT_144376</name>
</gene>
<proteinExistence type="inferred from homology"/>
<dbReference type="OrthoDB" id="7777654at2759"/>
<dbReference type="PANTHER" id="PTHR43563:SF1">
    <property type="entry name" value="AMINE OXIDASE [FLAVIN-CONTAINING] B"/>
    <property type="match status" value="1"/>
</dbReference>
<dbReference type="GO" id="GO:0097621">
    <property type="term" value="F:monoamine oxidase activity"/>
    <property type="evidence" value="ECO:0007669"/>
    <property type="project" value="UniProtKB-EC"/>
</dbReference>
<reference evidence="7 8" key="1">
    <citation type="journal article" date="2018" name="New Phytol.">
        <title>Phylogenomics of Endogonaceae and evolution of mycorrhizas within Mucoromycota.</title>
        <authorList>
            <person name="Chang Y."/>
            <person name="Desiro A."/>
            <person name="Na H."/>
            <person name="Sandor L."/>
            <person name="Lipzen A."/>
            <person name="Clum A."/>
            <person name="Barry K."/>
            <person name="Grigoriev I.V."/>
            <person name="Martin F.M."/>
            <person name="Stajich J.E."/>
            <person name="Smith M.E."/>
            <person name="Bonito G."/>
            <person name="Spatafora J.W."/>
        </authorList>
    </citation>
    <scope>NUCLEOTIDE SEQUENCE [LARGE SCALE GENOMIC DNA]</scope>
    <source>
        <strain evidence="7 8">GMNB39</strain>
    </source>
</reference>
<dbReference type="EC" id="1.4.3.-" evidence="6"/>
<dbReference type="Gene3D" id="3.90.660.10">
    <property type="match status" value="1"/>
</dbReference>
<comment type="similarity">
    <text evidence="2 6">Belongs to the flavin monoamine oxidase family.</text>
</comment>
<dbReference type="PRINTS" id="PR00757">
    <property type="entry name" value="AMINEOXDASEF"/>
</dbReference>
<dbReference type="Pfam" id="PF01593">
    <property type="entry name" value="Amino_oxidase"/>
    <property type="match status" value="1"/>
</dbReference>
<dbReference type="Gene3D" id="3.50.50.60">
    <property type="entry name" value="FAD/NAD(P)-binding domain"/>
    <property type="match status" value="2"/>
</dbReference>
<accession>A0A433DCP5</accession>
<protein>
    <recommendedName>
        <fullName evidence="6">Amine oxidase</fullName>
        <ecNumber evidence="6">1.4.3.-</ecNumber>
    </recommendedName>
</protein>
<sequence>MTKFVTKVVVVGAGLSGLQAARLLHKQGIDVHVVEASERIGGRTKGHTFGEDGKVDLGGAFMLVFTEHFDQGFRTLHTEKGTTLNLTLQGQWVGRSQKHIIKLLEELDISLYDQYVKGNKLQVHPKYGNKTYTGTIPPLSATGLADLQLNGINRIERLMQGINMDDPSLSDNAIEFDNMTLESFANVHCKTEDAKQTIALATRTLFGAEPGEISFLFFLYYMKAGGGLTTLISSKDGAQEFKISSTASSIAFRLADDLPSDQIHLKAPASRLVQTDTGVTVYTGYPGAEGPTIEADYAILAIPPSQAGHIKYEPDMPFERVKLCEKAFMGAIVKIFVRYVTAFWRDDGYAGETIFYDSDNELSPISMQDPMKVKARILTKLVECFGEKANNPIDWVAQEWNTVTNMYGAYSNNLPPGCLSLFGDALRTPVGRVHFAGTEAATEDAGYLSGALQSAERAANEVSECIRENTPWLLIGAHQNILEEKRARKPAMHTPVKKSGCAIL</sequence>
<dbReference type="SUPFAM" id="SSF54373">
    <property type="entry name" value="FAD-linked reductases, C-terminal domain"/>
    <property type="match status" value="1"/>
</dbReference>
<dbReference type="AlphaFoldDB" id="A0A433DCP5"/>
<evidence type="ECO:0000256" key="3">
    <source>
        <dbReference type="ARBA" id="ARBA00023002"/>
    </source>
</evidence>
<name>A0A433DCP5_9FUNG</name>
<dbReference type="InterPro" id="IPR036188">
    <property type="entry name" value="FAD/NAD-bd_sf"/>
</dbReference>
<dbReference type="InterPro" id="IPR002937">
    <property type="entry name" value="Amino_oxidase"/>
</dbReference>
<evidence type="ECO:0000256" key="1">
    <source>
        <dbReference type="ARBA" id="ARBA00001974"/>
    </source>
</evidence>
<dbReference type="Proteomes" id="UP000268093">
    <property type="component" value="Unassembled WGS sequence"/>
</dbReference>
<feature type="binding site" evidence="5">
    <location>
        <begin position="35"/>
        <end position="36"/>
    </location>
    <ligand>
        <name>FAD</name>
        <dbReference type="ChEBI" id="CHEBI:57692"/>
    </ligand>
</feature>
<dbReference type="PANTHER" id="PTHR43563">
    <property type="entry name" value="AMINE OXIDASE"/>
    <property type="match status" value="1"/>
</dbReference>
<evidence type="ECO:0000256" key="5">
    <source>
        <dbReference type="PIRSR" id="PIRSR601613-1"/>
    </source>
</evidence>
<evidence type="ECO:0000256" key="4">
    <source>
        <dbReference type="ARBA" id="ARBA00048448"/>
    </source>
</evidence>
<dbReference type="EMBL" id="RBNI01003223">
    <property type="protein sequence ID" value="RUP48578.1"/>
    <property type="molecule type" value="Genomic_DNA"/>
</dbReference>
<comment type="catalytic activity">
    <reaction evidence="4">
        <text>a secondary aliphatic amine + O2 + H2O = a primary amine + an aldehyde + H2O2</text>
        <dbReference type="Rhea" id="RHEA:26414"/>
        <dbReference type="ChEBI" id="CHEBI:15377"/>
        <dbReference type="ChEBI" id="CHEBI:15379"/>
        <dbReference type="ChEBI" id="CHEBI:16240"/>
        <dbReference type="ChEBI" id="CHEBI:17478"/>
        <dbReference type="ChEBI" id="CHEBI:58855"/>
        <dbReference type="ChEBI" id="CHEBI:65296"/>
        <dbReference type="EC" id="1.4.3.4"/>
    </reaction>
</comment>
<evidence type="ECO:0000256" key="6">
    <source>
        <dbReference type="RuleBase" id="RU362067"/>
    </source>
</evidence>
<dbReference type="SUPFAM" id="SSF51905">
    <property type="entry name" value="FAD/NAD(P)-binding domain"/>
    <property type="match status" value="1"/>
</dbReference>
<keyword evidence="8" id="KW-1185">Reference proteome</keyword>
<feature type="binding site" evidence="5">
    <location>
        <position position="439"/>
    </location>
    <ligand>
        <name>FAD</name>
        <dbReference type="ChEBI" id="CHEBI:57692"/>
    </ligand>
</feature>
<comment type="caution">
    <text evidence="7">The sequence shown here is derived from an EMBL/GenBank/DDBJ whole genome shotgun (WGS) entry which is preliminary data.</text>
</comment>
<evidence type="ECO:0000313" key="8">
    <source>
        <dbReference type="Proteomes" id="UP000268093"/>
    </source>
</evidence>
<keyword evidence="6" id="KW-0285">Flavoprotein</keyword>
<feature type="binding site" evidence="5">
    <location>
        <position position="16"/>
    </location>
    <ligand>
        <name>FAD</name>
        <dbReference type="ChEBI" id="CHEBI:57692"/>
    </ligand>
</feature>
<dbReference type="InterPro" id="IPR001613">
    <property type="entry name" value="Flavin_amine_oxidase"/>
</dbReference>
<keyword evidence="3 6" id="KW-0560">Oxidoreductase</keyword>
<comment type="cofactor">
    <cofactor evidence="1 6">
        <name>FAD</name>
        <dbReference type="ChEBI" id="CHEBI:57692"/>
    </cofactor>
</comment>
<organism evidence="7 8">
    <name type="scientific">Jimgerdemannia flammicorona</name>
    <dbReference type="NCBI Taxonomy" id="994334"/>
    <lineage>
        <taxon>Eukaryota</taxon>
        <taxon>Fungi</taxon>
        <taxon>Fungi incertae sedis</taxon>
        <taxon>Mucoromycota</taxon>
        <taxon>Mucoromycotina</taxon>
        <taxon>Endogonomycetes</taxon>
        <taxon>Endogonales</taxon>
        <taxon>Endogonaceae</taxon>
        <taxon>Jimgerdemannia</taxon>
    </lineage>
</organism>
<dbReference type="InterPro" id="IPR050703">
    <property type="entry name" value="Flavin_MAO"/>
</dbReference>
<dbReference type="Gene3D" id="1.10.405.10">
    <property type="entry name" value="Guanine Nucleotide Dissociation Inhibitor, domain 1"/>
    <property type="match status" value="1"/>
</dbReference>
<keyword evidence="6" id="KW-0274">FAD</keyword>
<evidence type="ECO:0000256" key="2">
    <source>
        <dbReference type="ARBA" id="ARBA00005995"/>
    </source>
</evidence>
<evidence type="ECO:0000313" key="7">
    <source>
        <dbReference type="EMBL" id="RUP48578.1"/>
    </source>
</evidence>